<feature type="transmembrane region" description="Helical" evidence="5">
    <location>
        <begin position="91"/>
        <end position="113"/>
    </location>
</feature>
<comment type="caution">
    <text evidence="6">The sequence shown here is derived from an EMBL/GenBank/DDBJ whole genome shotgun (WGS) entry which is preliminary data.</text>
</comment>
<dbReference type="STRING" id="1298598.JCM21714_933"/>
<sequence length="171" mass="19007">MFVEFLRKNNYVAGILAIIRIYLGYQWMTAGWEKITGGFDASGYLQGAIEKAGGEHPAVQGWWAAFLENVALPGANIFTFLVMWGELLVGIALILGLFTNFAALMGIIMNFAFVFSGTVSTNGQMILLTVFLLVAGYNAGRLGLDRFVIPFIRQYVDKKRNRTNELITETH</sequence>
<keyword evidence="7" id="KW-1185">Reference proteome</keyword>
<dbReference type="OrthoDB" id="26941at2"/>
<dbReference type="RefSeq" id="WP_035721926.1">
    <property type="nucleotide sequence ID" value="NZ_BAVS01000002.1"/>
</dbReference>
<feature type="transmembrane region" description="Helical" evidence="5">
    <location>
        <begin position="12"/>
        <end position="28"/>
    </location>
</feature>
<dbReference type="EMBL" id="BAVS01000002">
    <property type="protein sequence ID" value="GAE91961.1"/>
    <property type="molecule type" value="Genomic_DNA"/>
</dbReference>
<evidence type="ECO:0000313" key="6">
    <source>
        <dbReference type="EMBL" id="GAE91961.1"/>
    </source>
</evidence>
<evidence type="ECO:0008006" key="8">
    <source>
        <dbReference type="Google" id="ProtNLM"/>
    </source>
</evidence>
<evidence type="ECO:0000256" key="2">
    <source>
        <dbReference type="ARBA" id="ARBA00022692"/>
    </source>
</evidence>
<feature type="transmembrane region" description="Helical" evidence="5">
    <location>
        <begin position="125"/>
        <end position="144"/>
    </location>
</feature>
<keyword evidence="3 5" id="KW-1133">Transmembrane helix</keyword>
<evidence type="ECO:0000256" key="5">
    <source>
        <dbReference type="SAM" id="Phobius"/>
    </source>
</evidence>
<evidence type="ECO:0000256" key="3">
    <source>
        <dbReference type="ARBA" id="ARBA00022989"/>
    </source>
</evidence>
<dbReference type="PANTHER" id="PTHR39157:SF1">
    <property type="entry name" value="DOXX FAMILY PROTEIN"/>
    <property type="match status" value="1"/>
</dbReference>
<dbReference type="Proteomes" id="UP000019102">
    <property type="component" value="Unassembled WGS sequence"/>
</dbReference>
<feature type="transmembrane region" description="Helical" evidence="5">
    <location>
        <begin position="62"/>
        <end position="84"/>
    </location>
</feature>
<reference evidence="6 7" key="1">
    <citation type="journal article" date="2014" name="Genome Announc.">
        <title>Draft Genome Sequence of the Boron-Tolerant and Moderately Halotolerant Bacterium Gracilibacillus boraciitolerans JCM 21714T.</title>
        <authorList>
            <person name="Ahmed I."/>
            <person name="Oshima K."/>
            <person name="Suda W."/>
            <person name="Kitamura K."/>
            <person name="Iida T."/>
            <person name="Ohmori Y."/>
            <person name="Fujiwara T."/>
            <person name="Hattori M."/>
            <person name="Ohkuma M."/>
        </authorList>
    </citation>
    <scope>NUCLEOTIDE SEQUENCE [LARGE SCALE GENOMIC DNA]</scope>
    <source>
        <strain evidence="6 7">JCM 21714</strain>
    </source>
</reference>
<dbReference type="GO" id="GO:0016020">
    <property type="term" value="C:membrane"/>
    <property type="evidence" value="ECO:0007669"/>
    <property type="project" value="UniProtKB-SubCell"/>
</dbReference>
<comment type="subcellular location">
    <subcellularLocation>
        <location evidence="1">Membrane</location>
        <topology evidence="1">Multi-pass membrane protein</topology>
    </subcellularLocation>
</comment>
<organism evidence="6 7">
    <name type="scientific">Gracilibacillus boraciitolerans JCM 21714</name>
    <dbReference type="NCBI Taxonomy" id="1298598"/>
    <lineage>
        <taxon>Bacteria</taxon>
        <taxon>Bacillati</taxon>
        <taxon>Bacillota</taxon>
        <taxon>Bacilli</taxon>
        <taxon>Bacillales</taxon>
        <taxon>Bacillaceae</taxon>
        <taxon>Gracilibacillus</taxon>
    </lineage>
</organism>
<evidence type="ECO:0000256" key="1">
    <source>
        <dbReference type="ARBA" id="ARBA00004141"/>
    </source>
</evidence>
<dbReference type="InterPro" id="IPR032808">
    <property type="entry name" value="DoxX"/>
</dbReference>
<keyword evidence="2 5" id="KW-0812">Transmembrane</keyword>
<keyword evidence="4 5" id="KW-0472">Membrane</keyword>
<accession>W4VFN2</accession>
<dbReference type="AlphaFoldDB" id="W4VFN2"/>
<evidence type="ECO:0000256" key="4">
    <source>
        <dbReference type="ARBA" id="ARBA00023136"/>
    </source>
</evidence>
<gene>
    <name evidence="6" type="ORF">JCM21714_933</name>
</gene>
<name>W4VFN2_9BACI</name>
<dbReference type="eggNOG" id="COG2259">
    <property type="taxonomic scope" value="Bacteria"/>
</dbReference>
<protein>
    <recommendedName>
        <fullName evidence="8">D-tyrosyl-tRNA deacylase</fullName>
    </recommendedName>
</protein>
<dbReference type="Pfam" id="PF07681">
    <property type="entry name" value="DoxX"/>
    <property type="match status" value="1"/>
</dbReference>
<evidence type="ECO:0000313" key="7">
    <source>
        <dbReference type="Proteomes" id="UP000019102"/>
    </source>
</evidence>
<proteinExistence type="predicted"/>
<dbReference type="PANTHER" id="PTHR39157">
    <property type="entry name" value="INTEGRAL MEMBRANE PROTEIN-RELATED"/>
    <property type="match status" value="1"/>
</dbReference>